<protein>
    <submittedName>
        <fullName evidence="3">SAM-dependent methyltransferase</fullName>
    </submittedName>
</protein>
<keyword evidence="3" id="KW-0808">Transferase</keyword>
<dbReference type="Gene3D" id="3.40.50.150">
    <property type="entry name" value="Vaccinia Virus protein VP39"/>
    <property type="match status" value="1"/>
</dbReference>
<dbReference type="InterPro" id="IPR025714">
    <property type="entry name" value="Methyltranfer_dom"/>
</dbReference>
<dbReference type="SUPFAM" id="SSF53335">
    <property type="entry name" value="S-adenosyl-L-methionine-dependent methyltransferases"/>
    <property type="match status" value="1"/>
</dbReference>
<dbReference type="RefSeq" id="WP_155317684.1">
    <property type="nucleotide sequence ID" value="NZ_AP021874.1"/>
</dbReference>
<dbReference type="KEGG" id="dalk:DSCA_35980"/>
<keyword evidence="4" id="KW-1185">Reference proteome</keyword>
<organism evidence="3 4">
    <name type="scientific">Desulfosarcina alkanivorans</name>
    <dbReference type="NCBI Taxonomy" id="571177"/>
    <lineage>
        <taxon>Bacteria</taxon>
        <taxon>Pseudomonadati</taxon>
        <taxon>Thermodesulfobacteriota</taxon>
        <taxon>Desulfobacteria</taxon>
        <taxon>Desulfobacterales</taxon>
        <taxon>Desulfosarcinaceae</taxon>
        <taxon>Desulfosarcina</taxon>
    </lineage>
</organism>
<dbReference type="GO" id="GO:0032259">
    <property type="term" value="P:methylation"/>
    <property type="evidence" value="ECO:0007669"/>
    <property type="project" value="UniProtKB-KW"/>
</dbReference>
<dbReference type="EMBL" id="AP021874">
    <property type="protein sequence ID" value="BBO69668.1"/>
    <property type="molecule type" value="Genomic_DNA"/>
</dbReference>
<accession>A0A5K7YLI4</accession>
<dbReference type="InterPro" id="IPR048711">
    <property type="entry name" value="WHD_Rv2258c"/>
</dbReference>
<proteinExistence type="predicted"/>
<dbReference type="PANTHER" id="PTHR45128:SF2">
    <property type="entry name" value="METHYLTRANSFERASE DOMAIN-CONTAINING PROTEIN"/>
    <property type="match status" value="1"/>
</dbReference>
<dbReference type="AlphaFoldDB" id="A0A5K7YLI4"/>
<gene>
    <name evidence="3" type="ORF">DSCA_35980</name>
</gene>
<evidence type="ECO:0000259" key="1">
    <source>
        <dbReference type="Pfam" id="PF13847"/>
    </source>
</evidence>
<name>A0A5K7YLI4_9BACT</name>
<feature type="domain" description="S-adenosylmethionine-dependent methyltransferase Rv2258c-like winged HTH" evidence="2">
    <location>
        <begin position="36"/>
        <end position="108"/>
    </location>
</feature>
<dbReference type="InterPro" id="IPR029063">
    <property type="entry name" value="SAM-dependent_MTases_sf"/>
</dbReference>
<dbReference type="PANTHER" id="PTHR45128">
    <property type="entry name" value="METHYLTRANSFERASE TYPE 11"/>
    <property type="match status" value="1"/>
</dbReference>
<evidence type="ECO:0000259" key="2">
    <source>
        <dbReference type="Pfam" id="PF21320"/>
    </source>
</evidence>
<dbReference type="Pfam" id="PF21320">
    <property type="entry name" value="WHD_Rv2258c"/>
    <property type="match status" value="1"/>
</dbReference>
<dbReference type="Pfam" id="PF13847">
    <property type="entry name" value="Methyltransf_31"/>
    <property type="match status" value="1"/>
</dbReference>
<sequence>MNTITQLDTTQTDQERDAFTMRMLDATTGVFDIYTIHIGYRLGFYTALARGASLTSTALAGLTGTYERYVREWLEQQTVAGIVRVENADAPAGERRFFLPAGHIEVLTDRESVNFLAPLAQLVVGAVRPVADVIEAFKSGAGVPYSRYGEDMRDGVGLLNRTMFMQQLGREWLPGIPDIHGRLTANPHARVADIGCGQGWSSIGMALAYPHIRVDGYDLDEPSVARARINARQAGLIGRVNFHVRDASDPIHKKTYDLVTAFECIHDMPDPVGVLTAMRQMAAETGSVVILDERTAERFSPDDSGIDGLFYGFSVMACLPNGMAEQPSAQTGTVMRPETLKQYALAAGFAGMEILPVEHFFFRLYRLF</sequence>
<keyword evidence="3" id="KW-0489">Methyltransferase</keyword>
<feature type="domain" description="Methyltransferase" evidence="1">
    <location>
        <begin position="187"/>
        <end position="299"/>
    </location>
</feature>
<dbReference type="InterPro" id="IPR053173">
    <property type="entry name" value="SAM-binding_MTase"/>
</dbReference>
<dbReference type="OrthoDB" id="5449367at2"/>
<reference evidence="3 4" key="1">
    <citation type="submission" date="2019-11" db="EMBL/GenBank/DDBJ databases">
        <title>Comparative genomics of hydrocarbon-degrading Desulfosarcina strains.</title>
        <authorList>
            <person name="Watanabe M."/>
            <person name="Kojima H."/>
            <person name="Fukui M."/>
        </authorList>
    </citation>
    <scope>NUCLEOTIDE SEQUENCE [LARGE SCALE GENOMIC DNA]</scope>
    <source>
        <strain evidence="3 4">PL12</strain>
    </source>
</reference>
<evidence type="ECO:0000313" key="4">
    <source>
        <dbReference type="Proteomes" id="UP000427906"/>
    </source>
</evidence>
<dbReference type="Proteomes" id="UP000427906">
    <property type="component" value="Chromosome"/>
</dbReference>
<dbReference type="GO" id="GO:0008168">
    <property type="term" value="F:methyltransferase activity"/>
    <property type="evidence" value="ECO:0007669"/>
    <property type="project" value="UniProtKB-KW"/>
</dbReference>
<dbReference type="CDD" id="cd02440">
    <property type="entry name" value="AdoMet_MTases"/>
    <property type="match status" value="1"/>
</dbReference>
<evidence type="ECO:0000313" key="3">
    <source>
        <dbReference type="EMBL" id="BBO69668.1"/>
    </source>
</evidence>